<name>A0ACB8U764_9APHY</name>
<reference evidence="1" key="1">
    <citation type="journal article" date="2021" name="Environ. Microbiol.">
        <title>Gene family expansions and transcriptome signatures uncover fungal adaptations to wood decay.</title>
        <authorList>
            <person name="Hage H."/>
            <person name="Miyauchi S."/>
            <person name="Viragh M."/>
            <person name="Drula E."/>
            <person name="Min B."/>
            <person name="Chaduli D."/>
            <person name="Navarro D."/>
            <person name="Favel A."/>
            <person name="Norest M."/>
            <person name="Lesage-Meessen L."/>
            <person name="Balint B."/>
            <person name="Merenyi Z."/>
            <person name="de Eugenio L."/>
            <person name="Morin E."/>
            <person name="Martinez A.T."/>
            <person name="Baldrian P."/>
            <person name="Stursova M."/>
            <person name="Martinez M.J."/>
            <person name="Novotny C."/>
            <person name="Magnuson J.K."/>
            <person name="Spatafora J.W."/>
            <person name="Maurice S."/>
            <person name="Pangilinan J."/>
            <person name="Andreopoulos W."/>
            <person name="LaButti K."/>
            <person name="Hundley H."/>
            <person name="Na H."/>
            <person name="Kuo A."/>
            <person name="Barry K."/>
            <person name="Lipzen A."/>
            <person name="Henrissat B."/>
            <person name="Riley R."/>
            <person name="Ahrendt S."/>
            <person name="Nagy L.G."/>
            <person name="Grigoriev I.V."/>
            <person name="Martin F."/>
            <person name="Rosso M.N."/>
        </authorList>
    </citation>
    <scope>NUCLEOTIDE SEQUENCE</scope>
    <source>
        <strain evidence="1">CBS 384.51</strain>
    </source>
</reference>
<evidence type="ECO:0000313" key="2">
    <source>
        <dbReference type="Proteomes" id="UP001055072"/>
    </source>
</evidence>
<dbReference type="Proteomes" id="UP001055072">
    <property type="component" value="Unassembled WGS sequence"/>
</dbReference>
<comment type="caution">
    <text evidence="1">The sequence shown here is derived from an EMBL/GenBank/DDBJ whole genome shotgun (WGS) entry which is preliminary data.</text>
</comment>
<accession>A0ACB8U764</accession>
<keyword evidence="2" id="KW-1185">Reference proteome</keyword>
<gene>
    <name evidence="1" type="ORF">BDY19DRAFT_992335</name>
</gene>
<dbReference type="EMBL" id="MU274908">
    <property type="protein sequence ID" value="KAI0090098.1"/>
    <property type="molecule type" value="Genomic_DNA"/>
</dbReference>
<organism evidence="1 2">
    <name type="scientific">Irpex rosettiformis</name>
    <dbReference type="NCBI Taxonomy" id="378272"/>
    <lineage>
        <taxon>Eukaryota</taxon>
        <taxon>Fungi</taxon>
        <taxon>Dikarya</taxon>
        <taxon>Basidiomycota</taxon>
        <taxon>Agaricomycotina</taxon>
        <taxon>Agaricomycetes</taxon>
        <taxon>Polyporales</taxon>
        <taxon>Irpicaceae</taxon>
        <taxon>Irpex</taxon>
    </lineage>
</organism>
<proteinExistence type="predicted"/>
<sequence length="224" mass="24016">MQYPPTPSSTRSGRALAPAPSRAGGHSSATPSAPYMSSRDLPPTPYTPGTAQLPATPYMSTIPLPGMQPLPPFGLLTPPASPARPRGQLVLHHILSPQYAAALHFDMRYPIEHIRFAPGYDASLLDALATNPPVGQLQIVVFFDTIRINVSNQRGVTVRDVFHRLYRELSKCAEPVEVMRAGQAKGVQTAAPGHAVRRIDLLAPSVVFAGLCHSGEGFSLIVRA</sequence>
<protein>
    <submittedName>
        <fullName evidence="1">Uncharacterized protein</fullName>
    </submittedName>
</protein>
<evidence type="ECO:0000313" key="1">
    <source>
        <dbReference type="EMBL" id="KAI0090098.1"/>
    </source>
</evidence>